<name>A0AAU7BPX3_9FLAO</name>
<evidence type="ECO:0000256" key="2">
    <source>
        <dbReference type="ARBA" id="ARBA00022692"/>
    </source>
</evidence>
<reference evidence="7" key="1">
    <citation type="submission" date="2024-05" db="EMBL/GenBank/DDBJ databases">
        <title>Pontimicrobium maritimus sp. nov., isolated form sea water.</title>
        <authorList>
            <person name="Muhammad N."/>
            <person name="Vuong T.Q."/>
            <person name="Han H.L."/>
            <person name="Kim S.-G."/>
        </authorList>
    </citation>
    <scope>NUCLEOTIDE SEQUENCE</scope>
    <source>
        <strain evidence="7">SW4</strain>
    </source>
</reference>
<feature type="transmembrane region" description="Helical" evidence="5">
    <location>
        <begin position="70"/>
        <end position="92"/>
    </location>
</feature>
<dbReference type="InterPro" id="IPR001387">
    <property type="entry name" value="Cro/C1-type_HTH"/>
</dbReference>
<keyword evidence="3 5" id="KW-1133">Transmembrane helix</keyword>
<evidence type="ECO:0000256" key="4">
    <source>
        <dbReference type="ARBA" id="ARBA00023136"/>
    </source>
</evidence>
<feature type="transmembrane region" description="Helical" evidence="5">
    <location>
        <begin position="113"/>
        <end position="133"/>
    </location>
</feature>
<dbReference type="CDD" id="cd00093">
    <property type="entry name" value="HTH_XRE"/>
    <property type="match status" value="1"/>
</dbReference>
<dbReference type="AlphaFoldDB" id="A0AAU7BPX3"/>
<dbReference type="EMBL" id="CP157199">
    <property type="protein sequence ID" value="XBG60143.1"/>
    <property type="molecule type" value="Genomic_DNA"/>
</dbReference>
<dbReference type="Gene3D" id="1.10.260.40">
    <property type="entry name" value="lambda repressor-like DNA-binding domains"/>
    <property type="match status" value="1"/>
</dbReference>
<evidence type="ECO:0000256" key="3">
    <source>
        <dbReference type="ARBA" id="ARBA00022989"/>
    </source>
</evidence>
<feature type="transmembrane region" description="Helical" evidence="5">
    <location>
        <begin position="139"/>
        <end position="156"/>
    </location>
</feature>
<evidence type="ECO:0000259" key="6">
    <source>
        <dbReference type="PROSITE" id="PS50943"/>
    </source>
</evidence>
<keyword evidence="4 5" id="KW-0472">Membrane</keyword>
<protein>
    <submittedName>
        <fullName evidence="7">Helix-turn-helix domain-containing protein</fullName>
    </submittedName>
</protein>
<dbReference type="SMART" id="SM00530">
    <property type="entry name" value="HTH_XRE"/>
    <property type="match status" value="1"/>
</dbReference>
<sequence>MQNKVQFYREKNNLTQTQLAEKSGLSLRTIQRIENGNSLKGFTLEAIAKAFNIKPETLLKNELNLPEIKIINIATLSFFIIPFGNIILPAILTFKSKNKKTKSLGRDILSIQVIWTVVTCILLIISPFIQNWLQTNIPLLIFLLITLICINVFITIKNAISLTNKSELDIKLKINLL</sequence>
<proteinExistence type="predicted"/>
<evidence type="ECO:0000313" key="7">
    <source>
        <dbReference type="EMBL" id="XBG60143.1"/>
    </source>
</evidence>
<gene>
    <name evidence="7" type="ORF">ABGB03_09780</name>
</gene>
<feature type="domain" description="HTH cro/C1-type" evidence="6">
    <location>
        <begin position="5"/>
        <end position="58"/>
    </location>
</feature>
<dbReference type="Pfam" id="PF01381">
    <property type="entry name" value="HTH_3"/>
    <property type="match status" value="1"/>
</dbReference>
<dbReference type="InterPro" id="IPR019109">
    <property type="entry name" value="MamF_MmsF"/>
</dbReference>
<dbReference type="Pfam" id="PF09685">
    <property type="entry name" value="MamF_MmsF"/>
    <property type="match status" value="1"/>
</dbReference>
<evidence type="ECO:0000256" key="5">
    <source>
        <dbReference type="SAM" id="Phobius"/>
    </source>
</evidence>
<dbReference type="PROSITE" id="PS50943">
    <property type="entry name" value="HTH_CROC1"/>
    <property type="match status" value="1"/>
</dbReference>
<comment type="subcellular location">
    <subcellularLocation>
        <location evidence="1">Membrane</location>
        <topology evidence="1">Multi-pass membrane protein</topology>
    </subcellularLocation>
</comment>
<organism evidence="7">
    <name type="scientific">Pontimicrobium sp. SW4</name>
    <dbReference type="NCBI Taxonomy" id="3153519"/>
    <lineage>
        <taxon>Bacteria</taxon>
        <taxon>Pseudomonadati</taxon>
        <taxon>Bacteroidota</taxon>
        <taxon>Flavobacteriia</taxon>
        <taxon>Flavobacteriales</taxon>
        <taxon>Flavobacteriaceae</taxon>
        <taxon>Pontimicrobium</taxon>
    </lineage>
</organism>
<dbReference type="SUPFAM" id="SSF47413">
    <property type="entry name" value="lambda repressor-like DNA-binding domains"/>
    <property type="match status" value="1"/>
</dbReference>
<dbReference type="InterPro" id="IPR010982">
    <property type="entry name" value="Lambda_DNA-bd_dom_sf"/>
</dbReference>
<dbReference type="GO" id="GO:0003677">
    <property type="term" value="F:DNA binding"/>
    <property type="evidence" value="ECO:0007669"/>
    <property type="project" value="InterPro"/>
</dbReference>
<dbReference type="RefSeq" id="WP_347922330.1">
    <property type="nucleotide sequence ID" value="NZ_CP157199.1"/>
</dbReference>
<keyword evidence="2 5" id="KW-0812">Transmembrane</keyword>
<accession>A0AAU7BPX3</accession>
<evidence type="ECO:0000256" key="1">
    <source>
        <dbReference type="ARBA" id="ARBA00004141"/>
    </source>
</evidence>